<keyword evidence="2" id="KW-1185">Reference proteome</keyword>
<gene>
    <name evidence="1" type="ORF">V1264_009243</name>
</gene>
<accession>A0AAN9G1L4</accession>
<sequence>MAEQLSALPTYPSFDCSSDGVSIRWSKWIARLENLFVAFNVANDRRKKALLLTYAGNDLNDIVDSFPAADLTPREGEFTFRQLTQTSDSVDIFINS</sequence>
<proteinExistence type="predicted"/>
<evidence type="ECO:0000313" key="1">
    <source>
        <dbReference type="EMBL" id="KAK7091579.1"/>
    </source>
</evidence>
<dbReference type="Proteomes" id="UP001374579">
    <property type="component" value="Unassembled WGS sequence"/>
</dbReference>
<evidence type="ECO:0000313" key="2">
    <source>
        <dbReference type="Proteomes" id="UP001374579"/>
    </source>
</evidence>
<dbReference type="AlphaFoldDB" id="A0AAN9G1L4"/>
<comment type="caution">
    <text evidence="1">The sequence shown here is derived from an EMBL/GenBank/DDBJ whole genome shotgun (WGS) entry which is preliminary data.</text>
</comment>
<organism evidence="1 2">
    <name type="scientific">Littorina saxatilis</name>
    <dbReference type="NCBI Taxonomy" id="31220"/>
    <lineage>
        <taxon>Eukaryota</taxon>
        <taxon>Metazoa</taxon>
        <taxon>Spiralia</taxon>
        <taxon>Lophotrochozoa</taxon>
        <taxon>Mollusca</taxon>
        <taxon>Gastropoda</taxon>
        <taxon>Caenogastropoda</taxon>
        <taxon>Littorinimorpha</taxon>
        <taxon>Littorinoidea</taxon>
        <taxon>Littorinidae</taxon>
        <taxon>Littorina</taxon>
    </lineage>
</organism>
<name>A0AAN9G1L4_9CAEN</name>
<reference evidence="1 2" key="1">
    <citation type="submission" date="2024-02" db="EMBL/GenBank/DDBJ databases">
        <title>Chromosome-scale genome assembly of the rough periwinkle Littorina saxatilis.</title>
        <authorList>
            <person name="De Jode A."/>
            <person name="Faria R."/>
            <person name="Formenti G."/>
            <person name="Sims Y."/>
            <person name="Smith T.P."/>
            <person name="Tracey A."/>
            <person name="Wood J.M.D."/>
            <person name="Zagrodzka Z.B."/>
            <person name="Johannesson K."/>
            <person name="Butlin R.K."/>
            <person name="Leder E.H."/>
        </authorList>
    </citation>
    <scope>NUCLEOTIDE SEQUENCE [LARGE SCALE GENOMIC DNA]</scope>
    <source>
        <strain evidence="1">Snail1</strain>
        <tissue evidence="1">Muscle</tissue>
    </source>
</reference>
<dbReference type="EMBL" id="JBAMIC010000022">
    <property type="protein sequence ID" value="KAK7091579.1"/>
    <property type="molecule type" value="Genomic_DNA"/>
</dbReference>
<protein>
    <submittedName>
        <fullName evidence="1">Uncharacterized protein</fullName>
    </submittedName>
</protein>